<dbReference type="GO" id="GO:0032587">
    <property type="term" value="C:ruffle membrane"/>
    <property type="evidence" value="ECO:0007669"/>
    <property type="project" value="UniProtKB-SubCell"/>
</dbReference>
<dbReference type="AlphaFoldDB" id="A0A9C7UTS2"/>
<dbReference type="GO" id="GO:0016787">
    <property type="term" value="F:hydrolase activity"/>
    <property type="evidence" value="ECO:0007669"/>
    <property type="project" value="UniProtKB-KW"/>
</dbReference>
<comment type="catalytic activity">
    <reaction evidence="17">
        <text>(9Z)-octadecenoyl-CoA + H2O = (9Z)-octadecenoate + CoA + H(+)</text>
        <dbReference type="Rhea" id="RHEA:40139"/>
        <dbReference type="ChEBI" id="CHEBI:15377"/>
        <dbReference type="ChEBI" id="CHEBI:15378"/>
        <dbReference type="ChEBI" id="CHEBI:30823"/>
        <dbReference type="ChEBI" id="CHEBI:57287"/>
        <dbReference type="ChEBI" id="CHEBI:57387"/>
    </reaction>
    <physiologicalReaction direction="left-to-right" evidence="17">
        <dbReference type="Rhea" id="RHEA:40140"/>
    </physiologicalReaction>
</comment>
<evidence type="ECO:0000256" key="4">
    <source>
        <dbReference type="ARBA" id="ARBA00004637"/>
    </source>
</evidence>
<dbReference type="PANTHER" id="PTHR12418:SF19">
    <property type="entry name" value="ACYL-COENZYME A THIOESTERASE THEM4"/>
    <property type="match status" value="1"/>
</dbReference>
<comment type="catalytic activity">
    <reaction evidence="23">
        <text>hexadecanoyl-CoA + H2O = hexadecanoate + CoA + H(+)</text>
        <dbReference type="Rhea" id="RHEA:16645"/>
        <dbReference type="ChEBI" id="CHEBI:7896"/>
        <dbReference type="ChEBI" id="CHEBI:15377"/>
        <dbReference type="ChEBI" id="CHEBI:15378"/>
        <dbReference type="ChEBI" id="CHEBI:57287"/>
        <dbReference type="ChEBI" id="CHEBI:57379"/>
        <dbReference type="EC" id="3.1.2.2"/>
    </reaction>
    <physiologicalReaction direction="left-to-right" evidence="23">
        <dbReference type="Rhea" id="RHEA:16646"/>
    </physiologicalReaction>
</comment>
<evidence type="ECO:0000256" key="26">
    <source>
        <dbReference type="ARBA" id="ARBA00048180"/>
    </source>
</evidence>
<dbReference type="InterPro" id="IPR052365">
    <property type="entry name" value="THEM4/THEM5_acyl-CoA_thioest"/>
</dbReference>
<dbReference type="EC" id="3.1.2.2" evidence="19"/>
<keyword evidence="7" id="KW-0053">Apoptosis</keyword>
<dbReference type="InterPro" id="IPR029069">
    <property type="entry name" value="HotDog_dom_sf"/>
</dbReference>
<comment type="catalytic activity">
    <reaction evidence="26">
        <text>tetradecanoyl-CoA + H2O = tetradecanoate + CoA + H(+)</text>
        <dbReference type="Rhea" id="RHEA:40119"/>
        <dbReference type="ChEBI" id="CHEBI:15377"/>
        <dbReference type="ChEBI" id="CHEBI:15378"/>
        <dbReference type="ChEBI" id="CHEBI:30807"/>
        <dbReference type="ChEBI" id="CHEBI:57287"/>
        <dbReference type="ChEBI" id="CHEBI:57385"/>
    </reaction>
    <physiologicalReaction direction="left-to-right" evidence="26">
        <dbReference type="Rhea" id="RHEA:40120"/>
    </physiologicalReaction>
</comment>
<evidence type="ECO:0000256" key="14">
    <source>
        <dbReference type="ARBA" id="ARBA00023136"/>
    </source>
</evidence>
<comment type="similarity">
    <text evidence="18">Belongs to the THEM4/THEM5 thioesterase family.</text>
</comment>
<organism evidence="28 29">
    <name type="scientific">Galdieria partita</name>
    <dbReference type="NCBI Taxonomy" id="83374"/>
    <lineage>
        <taxon>Eukaryota</taxon>
        <taxon>Rhodophyta</taxon>
        <taxon>Bangiophyceae</taxon>
        <taxon>Galdieriales</taxon>
        <taxon>Galdieriaceae</taxon>
        <taxon>Galdieria</taxon>
    </lineage>
</organism>
<keyword evidence="15" id="KW-0966">Cell projection</keyword>
<dbReference type="CDD" id="cd03443">
    <property type="entry name" value="PaaI_thioesterase"/>
    <property type="match status" value="1"/>
</dbReference>
<evidence type="ECO:0000256" key="19">
    <source>
        <dbReference type="ARBA" id="ARBA00038848"/>
    </source>
</evidence>
<evidence type="ECO:0000256" key="8">
    <source>
        <dbReference type="ARBA" id="ARBA00022792"/>
    </source>
</evidence>
<evidence type="ECO:0000256" key="21">
    <source>
        <dbReference type="ARBA" id="ARBA00043210"/>
    </source>
</evidence>
<evidence type="ECO:0000256" key="10">
    <source>
        <dbReference type="ARBA" id="ARBA00022832"/>
    </source>
</evidence>
<evidence type="ECO:0000259" key="27">
    <source>
        <dbReference type="Pfam" id="PF03061"/>
    </source>
</evidence>
<dbReference type="GO" id="GO:0005758">
    <property type="term" value="C:mitochondrial intermembrane space"/>
    <property type="evidence" value="ECO:0007669"/>
    <property type="project" value="UniProtKB-SubCell"/>
</dbReference>
<dbReference type="InterPro" id="IPR006683">
    <property type="entry name" value="Thioestr_dom"/>
</dbReference>
<keyword evidence="14" id="KW-0472">Membrane</keyword>
<evidence type="ECO:0000256" key="17">
    <source>
        <dbReference type="ARBA" id="ARBA00037002"/>
    </source>
</evidence>
<comment type="caution">
    <text evidence="28">The sequence shown here is derived from an EMBL/GenBank/DDBJ whole genome shotgun (WGS) entry which is preliminary data.</text>
</comment>
<evidence type="ECO:0000256" key="25">
    <source>
        <dbReference type="ARBA" id="ARBA00048074"/>
    </source>
</evidence>
<evidence type="ECO:0000256" key="22">
    <source>
        <dbReference type="ARBA" id="ARBA00047588"/>
    </source>
</evidence>
<dbReference type="Pfam" id="PF03061">
    <property type="entry name" value="4HBT"/>
    <property type="match status" value="1"/>
</dbReference>
<keyword evidence="6" id="KW-0963">Cytoplasm</keyword>
<dbReference type="Gene3D" id="3.10.129.10">
    <property type="entry name" value="Hotdog Thioesterase"/>
    <property type="match status" value="1"/>
</dbReference>
<evidence type="ECO:0000256" key="12">
    <source>
        <dbReference type="ARBA" id="ARBA00023098"/>
    </source>
</evidence>
<evidence type="ECO:0000256" key="3">
    <source>
        <dbReference type="ARBA" id="ARBA00004632"/>
    </source>
</evidence>
<evidence type="ECO:0000256" key="18">
    <source>
        <dbReference type="ARBA" id="ARBA00038456"/>
    </source>
</evidence>
<keyword evidence="13" id="KW-0496">Mitochondrion</keyword>
<evidence type="ECO:0000256" key="20">
    <source>
        <dbReference type="ARBA" id="ARBA00040123"/>
    </source>
</evidence>
<comment type="catalytic activity">
    <reaction evidence="16">
        <text>(5Z,8Z,11Z,14Z)-eicosatetraenoyl-CoA + H2O = (5Z,8Z,11Z,14Z)-eicosatetraenoate + CoA + H(+)</text>
        <dbReference type="Rhea" id="RHEA:40151"/>
        <dbReference type="ChEBI" id="CHEBI:15377"/>
        <dbReference type="ChEBI" id="CHEBI:15378"/>
        <dbReference type="ChEBI" id="CHEBI:32395"/>
        <dbReference type="ChEBI" id="CHEBI:57287"/>
        <dbReference type="ChEBI" id="CHEBI:57368"/>
    </reaction>
    <physiologicalReaction direction="left-to-right" evidence="16">
        <dbReference type="Rhea" id="RHEA:40152"/>
    </physiologicalReaction>
</comment>
<evidence type="ECO:0000256" key="6">
    <source>
        <dbReference type="ARBA" id="ARBA00022490"/>
    </source>
</evidence>
<dbReference type="EMBL" id="BQMJ01000065">
    <property type="protein sequence ID" value="GJQ15173.1"/>
    <property type="molecule type" value="Genomic_DNA"/>
</dbReference>
<evidence type="ECO:0000256" key="5">
    <source>
        <dbReference type="ARBA" id="ARBA00022475"/>
    </source>
</evidence>
<dbReference type="GO" id="GO:0006631">
    <property type="term" value="P:fatty acid metabolic process"/>
    <property type="evidence" value="ECO:0007669"/>
    <property type="project" value="UniProtKB-KW"/>
</dbReference>
<evidence type="ECO:0000256" key="7">
    <source>
        <dbReference type="ARBA" id="ARBA00022703"/>
    </source>
</evidence>
<keyword evidence="9" id="KW-0378">Hydrolase</keyword>
<dbReference type="OrthoDB" id="506431at2759"/>
<protein>
    <recommendedName>
        <fullName evidence="20">Acyl-coenzyme A thioesterase THEM4</fullName>
        <ecNumber evidence="19">3.1.2.2</ecNumber>
    </recommendedName>
    <alternativeName>
        <fullName evidence="21">Thioesterase superfamily member 4</fullName>
    </alternativeName>
</protein>
<evidence type="ECO:0000256" key="11">
    <source>
        <dbReference type="ARBA" id="ARBA00022946"/>
    </source>
</evidence>
<dbReference type="PANTHER" id="PTHR12418">
    <property type="entry name" value="ACYL-COENZYME A THIOESTERASE THEM4"/>
    <property type="match status" value="1"/>
</dbReference>
<dbReference type="GO" id="GO:0005743">
    <property type="term" value="C:mitochondrial inner membrane"/>
    <property type="evidence" value="ECO:0007669"/>
    <property type="project" value="UniProtKB-SubCell"/>
</dbReference>
<comment type="catalytic activity">
    <reaction evidence="22">
        <text>octanoyl-CoA + H2O = octanoate + CoA + H(+)</text>
        <dbReference type="Rhea" id="RHEA:30143"/>
        <dbReference type="ChEBI" id="CHEBI:15377"/>
        <dbReference type="ChEBI" id="CHEBI:15378"/>
        <dbReference type="ChEBI" id="CHEBI:25646"/>
        <dbReference type="ChEBI" id="CHEBI:57287"/>
        <dbReference type="ChEBI" id="CHEBI:57386"/>
    </reaction>
    <physiologicalReaction direction="left-to-right" evidence="22">
        <dbReference type="Rhea" id="RHEA:30144"/>
    </physiologicalReaction>
</comment>
<feature type="domain" description="Thioesterase" evidence="27">
    <location>
        <begin position="102"/>
        <end position="174"/>
    </location>
</feature>
<evidence type="ECO:0000256" key="13">
    <source>
        <dbReference type="ARBA" id="ARBA00023128"/>
    </source>
</evidence>
<evidence type="ECO:0000256" key="9">
    <source>
        <dbReference type="ARBA" id="ARBA00022801"/>
    </source>
</evidence>
<evidence type="ECO:0000256" key="23">
    <source>
        <dbReference type="ARBA" id="ARBA00047734"/>
    </source>
</evidence>
<evidence type="ECO:0000256" key="16">
    <source>
        <dbReference type="ARBA" id="ARBA00035852"/>
    </source>
</evidence>
<keyword evidence="29" id="KW-1185">Reference proteome</keyword>
<reference evidence="28" key="1">
    <citation type="journal article" date="2022" name="Proc. Natl. Acad. Sci. U.S.A.">
        <title>Life cycle and functional genomics of the unicellular red alga Galdieria for elucidating algal and plant evolution and industrial use.</title>
        <authorList>
            <person name="Hirooka S."/>
            <person name="Itabashi T."/>
            <person name="Ichinose T.M."/>
            <person name="Onuma R."/>
            <person name="Fujiwara T."/>
            <person name="Yamashita S."/>
            <person name="Jong L.W."/>
            <person name="Tomita R."/>
            <person name="Iwane A.H."/>
            <person name="Miyagishima S.Y."/>
        </authorList>
    </citation>
    <scope>NUCLEOTIDE SEQUENCE</scope>
    <source>
        <strain evidence="28">NBRC 102759</strain>
    </source>
</reference>
<comment type="subcellular location">
    <subcellularLocation>
        <location evidence="3">Cell projection</location>
        <location evidence="3">Ruffle membrane</location>
    </subcellularLocation>
    <subcellularLocation>
        <location evidence="1">Cytoplasm</location>
    </subcellularLocation>
    <subcellularLocation>
        <location evidence="4">Mitochondrion inner membrane</location>
        <topology evidence="4">Peripheral membrane protein</topology>
    </subcellularLocation>
    <subcellularLocation>
        <location evidence="2">Mitochondrion intermembrane space</location>
    </subcellularLocation>
</comment>
<evidence type="ECO:0000313" key="29">
    <source>
        <dbReference type="Proteomes" id="UP001061958"/>
    </source>
</evidence>
<comment type="catalytic activity">
    <reaction evidence="24">
        <text>decanoyl-CoA + H2O = decanoate + CoA + H(+)</text>
        <dbReference type="Rhea" id="RHEA:40059"/>
        <dbReference type="ChEBI" id="CHEBI:15377"/>
        <dbReference type="ChEBI" id="CHEBI:15378"/>
        <dbReference type="ChEBI" id="CHEBI:27689"/>
        <dbReference type="ChEBI" id="CHEBI:57287"/>
        <dbReference type="ChEBI" id="CHEBI:61430"/>
    </reaction>
    <physiologicalReaction direction="left-to-right" evidence="24">
        <dbReference type="Rhea" id="RHEA:40060"/>
    </physiologicalReaction>
</comment>
<evidence type="ECO:0000256" key="2">
    <source>
        <dbReference type="ARBA" id="ARBA00004569"/>
    </source>
</evidence>
<sequence length="192" mass="21397">MLMQKPIFQLYHAKALSTEPAQLPTWFPSSHSEEFQLMLRKLFERGFRLLTKLHIQKGNLSNITKNFVLSNPHIHVVMLRRALDGSVIYLVRVGSHVQGPSGFMHGGATAALLDDCVSSAVLLSGPFAMTVQLNVQYRKPVPLNSMVIVEGYIDHTNGRKTVAGGKMYHPDGSLYAEATLLFVKPRLVEPKM</sequence>
<evidence type="ECO:0000256" key="1">
    <source>
        <dbReference type="ARBA" id="ARBA00004496"/>
    </source>
</evidence>
<dbReference type="Proteomes" id="UP001061958">
    <property type="component" value="Unassembled WGS sequence"/>
</dbReference>
<dbReference type="SUPFAM" id="SSF54637">
    <property type="entry name" value="Thioesterase/thiol ester dehydrase-isomerase"/>
    <property type="match status" value="1"/>
</dbReference>
<gene>
    <name evidence="28" type="ORF">GpartN1_g6964.t1</name>
</gene>
<comment type="catalytic activity">
    <reaction evidence="25">
        <text>dodecanoyl-CoA + H2O = dodecanoate + CoA + H(+)</text>
        <dbReference type="Rhea" id="RHEA:30135"/>
        <dbReference type="ChEBI" id="CHEBI:15377"/>
        <dbReference type="ChEBI" id="CHEBI:15378"/>
        <dbReference type="ChEBI" id="CHEBI:18262"/>
        <dbReference type="ChEBI" id="CHEBI:57287"/>
        <dbReference type="ChEBI" id="CHEBI:57375"/>
    </reaction>
    <physiologicalReaction direction="left-to-right" evidence="25">
        <dbReference type="Rhea" id="RHEA:30136"/>
    </physiologicalReaction>
</comment>
<evidence type="ECO:0000256" key="15">
    <source>
        <dbReference type="ARBA" id="ARBA00023273"/>
    </source>
</evidence>
<keyword evidence="11" id="KW-0809">Transit peptide</keyword>
<evidence type="ECO:0000313" key="28">
    <source>
        <dbReference type="EMBL" id="GJQ15173.1"/>
    </source>
</evidence>
<accession>A0A9C7UTS2</accession>
<evidence type="ECO:0000256" key="24">
    <source>
        <dbReference type="ARBA" id="ARBA00047969"/>
    </source>
</evidence>
<keyword evidence="10" id="KW-0276">Fatty acid metabolism</keyword>
<keyword evidence="12" id="KW-0443">Lipid metabolism</keyword>
<keyword evidence="5" id="KW-1003">Cell membrane</keyword>
<keyword evidence="8" id="KW-0999">Mitochondrion inner membrane</keyword>
<proteinExistence type="inferred from homology"/>
<name>A0A9C7UTS2_9RHOD</name>
<reference evidence="28" key="2">
    <citation type="submission" date="2022-01" db="EMBL/GenBank/DDBJ databases">
        <authorList>
            <person name="Hirooka S."/>
            <person name="Miyagishima S.Y."/>
        </authorList>
    </citation>
    <scope>NUCLEOTIDE SEQUENCE</scope>
    <source>
        <strain evidence="28">NBRC 102759</strain>
    </source>
</reference>